<name>H2C466_9CREN</name>
<keyword evidence="2" id="KW-1185">Reference proteome</keyword>
<organism evidence="1 2">
    <name type="scientific">Metallosphaera yellowstonensis MK1</name>
    <dbReference type="NCBI Taxonomy" id="671065"/>
    <lineage>
        <taxon>Archaea</taxon>
        <taxon>Thermoproteota</taxon>
        <taxon>Thermoprotei</taxon>
        <taxon>Sulfolobales</taxon>
        <taxon>Sulfolobaceae</taxon>
        <taxon>Metallosphaera</taxon>
    </lineage>
</organism>
<reference evidence="1 2" key="1">
    <citation type="submission" date="2012-01" db="EMBL/GenBank/DDBJ databases">
        <title>Improved High-Quality Draft sequence of Metallosphaera yellowstonensis MK1.</title>
        <authorList>
            <consortium name="US DOE Joint Genome Institute"/>
            <person name="Lucas S."/>
            <person name="Han J."/>
            <person name="Cheng J.-F."/>
            <person name="Goodwin L."/>
            <person name="Pitluck S."/>
            <person name="Peters L."/>
            <person name="Teshima H."/>
            <person name="Detter J.C."/>
            <person name="Han C."/>
            <person name="Tapia R."/>
            <person name="Land M."/>
            <person name="Hauser L."/>
            <person name="Kyrpides N."/>
            <person name="Kozubal M."/>
            <person name="Macur R.E."/>
            <person name="Jay Z."/>
            <person name="Inskeep W."/>
            <person name="Woyke T."/>
        </authorList>
    </citation>
    <scope>NUCLEOTIDE SEQUENCE [LARGE SCALE GENOMIC DNA]</scope>
    <source>
        <strain evidence="1 2">MK1</strain>
    </source>
</reference>
<dbReference type="AlphaFoldDB" id="H2C466"/>
<gene>
    <name evidence="1" type="ORF">MetMK1DRAFT_00014650</name>
</gene>
<dbReference type="EMBL" id="JH597761">
    <property type="protein sequence ID" value="EHP70961.1"/>
    <property type="molecule type" value="Genomic_DNA"/>
</dbReference>
<protein>
    <submittedName>
        <fullName evidence="1">Uncharacterized protein</fullName>
    </submittedName>
</protein>
<dbReference type="Proteomes" id="UP000003980">
    <property type="component" value="Unassembled WGS sequence"/>
</dbReference>
<accession>H2C466</accession>
<sequence>MFLDVERFIKKHKITRDDWRRVKITRKMIEDAKQLDIKLSPASGKTHTLHSRSALWISSIYFINII</sequence>
<dbReference type="HOGENOM" id="CLU_2820997_0_0_2"/>
<evidence type="ECO:0000313" key="1">
    <source>
        <dbReference type="EMBL" id="EHP70961.1"/>
    </source>
</evidence>
<evidence type="ECO:0000313" key="2">
    <source>
        <dbReference type="Proteomes" id="UP000003980"/>
    </source>
</evidence>
<proteinExistence type="predicted"/>